<dbReference type="Proteomes" id="UP000308197">
    <property type="component" value="Unassembled WGS sequence"/>
</dbReference>
<protein>
    <submittedName>
        <fullName evidence="1">Uncharacterized protein</fullName>
    </submittedName>
</protein>
<dbReference type="InterPro" id="IPR008928">
    <property type="entry name" value="6-hairpin_glycosidase_sf"/>
</dbReference>
<proteinExistence type="predicted"/>
<dbReference type="AlphaFoldDB" id="A0A5C3PZ65"/>
<evidence type="ECO:0000313" key="1">
    <source>
        <dbReference type="EMBL" id="TFK93340.1"/>
    </source>
</evidence>
<dbReference type="STRING" id="1314778.A0A5C3PZ65"/>
<name>A0A5C3PZ65_9APHY</name>
<evidence type="ECO:0000313" key="2">
    <source>
        <dbReference type="Proteomes" id="UP000308197"/>
    </source>
</evidence>
<dbReference type="SUPFAM" id="SSF48208">
    <property type="entry name" value="Six-hairpin glycosidases"/>
    <property type="match status" value="1"/>
</dbReference>
<sequence>MVFKWPKNMKMHLDDHQMTGQILNKCLKAMQTVYGPFEALTPTQASDWIPPPMAEGHRGRYLWTDTFGVLNFLTLGATTSETRYTMLASQLVETVHNTLGRTRDLTQRLPGAFDAHPLAGGLRIGKEDEEDDPSGHGDGQYHHYLTLWMFALNRMARATGERRYNDLAIELAKAIHPRFVRDRDSARPRMYWKMSIDLRQPLVRSEGNLDPIDGYVVFSLLQEASDDKTVLAQEIDEYRRILETKWRRYVSEDPLDLGMMLWTAHWFAGKEEWATELMRRATACLRVLHDEEKYFEAPTRFRVAFREYGTCLGVHCLLGEISAEASSDAEKRYWNAFLDEVHRAWQPSIERDPPLVPRKLEPITLVMYAAALYPGAFRRGFFGGDM</sequence>
<accession>A0A5C3PZ65</accession>
<dbReference type="EMBL" id="ML210983">
    <property type="protein sequence ID" value="TFK93340.1"/>
    <property type="molecule type" value="Genomic_DNA"/>
</dbReference>
<reference evidence="1 2" key="1">
    <citation type="journal article" date="2019" name="Nat. Ecol. Evol.">
        <title>Megaphylogeny resolves global patterns of mushroom evolution.</title>
        <authorList>
            <person name="Varga T."/>
            <person name="Krizsan K."/>
            <person name="Foldi C."/>
            <person name="Dima B."/>
            <person name="Sanchez-Garcia M."/>
            <person name="Sanchez-Ramirez S."/>
            <person name="Szollosi G.J."/>
            <person name="Szarkandi J.G."/>
            <person name="Papp V."/>
            <person name="Albert L."/>
            <person name="Andreopoulos W."/>
            <person name="Angelini C."/>
            <person name="Antonin V."/>
            <person name="Barry K.W."/>
            <person name="Bougher N.L."/>
            <person name="Buchanan P."/>
            <person name="Buyck B."/>
            <person name="Bense V."/>
            <person name="Catcheside P."/>
            <person name="Chovatia M."/>
            <person name="Cooper J."/>
            <person name="Damon W."/>
            <person name="Desjardin D."/>
            <person name="Finy P."/>
            <person name="Geml J."/>
            <person name="Haridas S."/>
            <person name="Hughes K."/>
            <person name="Justo A."/>
            <person name="Karasinski D."/>
            <person name="Kautmanova I."/>
            <person name="Kiss B."/>
            <person name="Kocsube S."/>
            <person name="Kotiranta H."/>
            <person name="LaButti K.M."/>
            <person name="Lechner B.E."/>
            <person name="Liimatainen K."/>
            <person name="Lipzen A."/>
            <person name="Lukacs Z."/>
            <person name="Mihaltcheva S."/>
            <person name="Morgado L.N."/>
            <person name="Niskanen T."/>
            <person name="Noordeloos M.E."/>
            <person name="Ohm R.A."/>
            <person name="Ortiz-Santana B."/>
            <person name="Ovrebo C."/>
            <person name="Racz N."/>
            <person name="Riley R."/>
            <person name="Savchenko A."/>
            <person name="Shiryaev A."/>
            <person name="Soop K."/>
            <person name="Spirin V."/>
            <person name="Szebenyi C."/>
            <person name="Tomsovsky M."/>
            <person name="Tulloss R.E."/>
            <person name="Uehling J."/>
            <person name="Grigoriev I.V."/>
            <person name="Vagvolgyi C."/>
            <person name="Papp T."/>
            <person name="Martin F.M."/>
            <person name="Miettinen O."/>
            <person name="Hibbett D.S."/>
            <person name="Nagy L.G."/>
        </authorList>
    </citation>
    <scope>NUCLEOTIDE SEQUENCE [LARGE SCALE GENOMIC DNA]</scope>
    <source>
        <strain evidence="1 2">HHB13444</strain>
    </source>
</reference>
<dbReference type="InParanoid" id="A0A5C3PZ65"/>
<organism evidence="1 2">
    <name type="scientific">Polyporus arcularius HHB13444</name>
    <dbReference type="NCBI Taxonomy" id="1314778"/>
    <lineage>
        <taxon>Eukaryota</taxon>
        <taxon>Fungi</taxon>
        <taxon>Dikarya</taxon>
        <taxon>Basidiomycota</taxon>
        <taxon>Agaricomycotina</taxon>
        <taxon>Agaricomycetes</taxon>
        <taxon>Polyporales</taxon>
        <taxon>Polyporaceae</taxon>
        <taxon>Polyporus</taxon>
    </lineage>
</organism>
<keyword evidence="2" id="KW-1185">Reference proteome</keyword>
<dbReference type="GO" id="GO:0005975">
    <property type="term" value="P:carbohydrate metabolic process"/>
    <property type="evidence" value="ECO:0007669"/>
    <property type="project" value="InterPro"/>
</dbReference>
<gene>
    <name evidence="1" type="ORF">K466DRAFT_594463</name>
</gene>